<dbReference type="Pfam" id="PF18937">
    <property type="entry name" value="DUF5685"/>
    <property type="match status" value="1"/>
</dbReference>
<keyword evidence="2" id="KW-1185">Reference proteome</keyword>
<sequence length="287" mass="33167">MFGYVTVCKNALSEQGLKAFKAYYCGLCKAIGKRCSQSARLGLSYDITFLAIVLSSVCKKEISMKDKKCVLHPIRENICVENDTALNYAADMGVILTYLKLLDDWNDDKSIKALFSMLFFANGVRKAKKHYPREYESIRKCLDELSRLEKNNCKEIDETADCFARILEILFTPDFIEDKDKKRILAWLGYNTGRWIYIIDAYNDLEKDVKKNDYNTFKAKYEDKNAQEIKDTIREDLYTTMTFTLENAASAYNLLEIYKNKEVLDNIMYIALKAKQKSILGESNESL</sequence>
<dbReference type="EMBL" id="JAJEQM010000005">
    <property type="protein sequence ID" value="MCC2210180.1"/>
    <property type="molecule type" value="Genomic_DNA"/>
</dbReference>
<reference evidence="1 2" key="1">
    <citation type="submission" date="2021-10" db="EMBL/GenBank/DDBJ databases">
        <title>Anaerobic single-cell dispensing facilitates the cultivation of human gut bacteria.</title>
        <authorList>
            <person name="Afrizal A."/>
        </authorList>
    </citation>
    <scope>NUCLEOTIDE SEQUENCE [LARGE SCALE GENOMIC DNA]</scope>
    <source>
        <strain evidence="1 2">CLA-AA-H232</strain>
    </source>
</reference>
<gene>
    <name evidence="1" type="ORF">LKE05_05170</name>
</gene>
<organism evidence="1 2">
    <name type="scientific">Hominilimicola fabiformis</name>
    <dbReference type="NCBI Taxonomy" id="2885356"/>
    <lineage>
        <taxon>Bacteria</taxon>
        <taxon>Bacillati</taxon>
        <taxon>Bacillota</taxon>
        <taxon>Clostridia</taxon>
        <taxon>Eubacteriales</taxon>
        <taxon>Oscillospiraceae</taxon>
        <taxon>Hominilimicola</taxon>
    </lineage>
</organism>
<comment type="caution">
    <text evidence="1">The sequence shown here is derived from an EMBL/GenBank/DDBJ whole genome shotgun (WGS) entry which is preliminary data.</text>
</comment>
<dbReference type="RefSeq" id="WP_022228848.1">
    <property type="nucleotide sequence ID" value="NZ_JAJEQM010000005.1"/>
</dbReference>
<dbReference type="AlphaFoldDB" id="A0AAE3DYL7"/>
<name>A0AAE3DYL7_9FIRM</name>
<dbReference type="InterPro" id="IPR043740">
    <property type="entry name" value="DUF5685"/>
</dbReference>
<evidence type="ECO:0000313" key="2">
    <source>
        <dbReference type="Proteomes" id="UP001198242"/>
    </source>
</evidence>
<protein>
    <submittedName>
        <fullName evidence="1">DUF5685 family protein</fullName>
    </submittedName>
</protein>
<dbReference type="Proteomes" id="UP001198242">
    <property type="component" value="Unassembled WGS sequence"/>
</dbReference>
<accession>A0AAE3DYL7</accession>
<evidence type="ECO:0000313" key="1">
    <source>
        <dbReference type="EMBL" id="MCC2210180.1"/>
    </source>
</evidence>
<proteinExistence type="predicted"/>